<gene>
    <name evidence="2" type="ORF">ACFONP_07045</name>
</gene>
<keyword evidence="3" id="KW-1185">Reference proteome</keyword>
<reference evidence="3" key="1">
    <citation type="journal article" date="2019" name="Int. J. Syst. Evol. Microbiol.">
        <title>The Global Catalogue of Microorganisms (GCM) 10K type strain sequencing project: providing services to taxonomists for standard genome sequencing and annotation.</title>
        <authorList>
            <consortium name="The Broad Institute Genomics Platform"/>
            <consortium name="The Broad Institute Genome Sequencing Center for Infectious Disease"/>
            <person name="Wu L."/>
            <person name="Ma J."/>
        </authorList>
    </citation>
    <scope>NUCLEOTIDE SEQUENCE [LARGE SCALE GENOMIC DNA]</scope>
    <source>
        <strain evidence="3">KCTC 22245</strain>
    </source>
</reference>
<evidence type="ECO:0000313" key="2">
    <source>
        <dbReference type="EMBL" id="MFC3302485.1"/>
    </source>
</evidence>
<comment type="caution">
    <text evidence="2">The sequence shown here is derived from an EMBL/GenBank/DDBJ whole genome shotgun (WGS) entry which is preliminary data.</text>
</comment>
<proteinExistence type="predicted"/>
<dbReference type="EMBL" id="JBHRVA010000002">
    <property type="protein sequence ID" value="MFC3302485.1"/>
    <property type="molecule type" value="Genomic_DNA"/>
</dbReference>
<protein>
    <submittedName>
        <fullName evidence="2">Uncharacterized protein</fullName>
    </submittedName>
</protein>
<dbReference type="RefSeq" id="WP_189570780.1">
    <property type="nucleotide sequence ID" value="NZ_BMXU01000001.1"/>
</dbReference>
<feature type="region of interest" description="Disordered" evidence="1">
    <location>
        <begin position="50"/>
        <end position="83"/>
    </location>
</feature>
<organism evidence="2 3">
    <name type="scientific">Parvularcula lutaonensis</name>
    <dbReference type="NCBI Taxonomy" id="491923"/>
    <lineage>
        <taxon>Bacteria</taxon>
        <taxon>Pseudomonadati</taxon>
        <taxon>Pseudomonadota</taxon>
        <taxon>Alphaproteobacteria</taxon>
        <taxon>Parvularculales</taxon>
        <taxon>Parvularculaceae</taxon>
        <taxon>Parvularcula</taxon>
    </lineage>
</organism>
<sequence>MLYVFASAAGAAHQHAGDEHLPGNKQECLACAIGSLGDDPVLPADEAELPLPALTRDAPERADESTAGRRARQNVQPRAPPAA</sequence>
<feature type="compositionally biased region" description="Basic and acidic residues" evidence="1">
    <location>
        <begin position="57"/>
        <end position="67"/>
    </location>
</feature>
<dbReference type="Proteomes" id="UP001595607">
    <property type="component" value="Unassembled WGS sequence"/>
</dbReference>
<accession>A0ABV7MAQ4</accession>
<name>A0ABV7MAQ4_9PROT</name>
<evidence type="ECO:0000256" key="1">
    <source>
        <dbReference type="SAM" id="MobiDB-lite"/>
    </source>
</evidence>
<evidence type="ECO:0000313" key="3">
    <source>
        <dbReference type="Proteomes" id="UP001595607"/>
    </source>
</evidence>